<comment type="catalytic activity">
    <reaction evidence="8">
        <text>4-demethyl-7-[(3S)-3-amino-3-carboxypropyl]wyosine(37) in tRNA(Phe) + S-adenosyl-L-methionine = 7-[(3S)-3-amino-3-carboxypropyl]wyosine(37) in tRNA(Phe) + S-adenosyl-L-homocysteine + H(+)</text>
        <dbReference type="Rhea" id="RHEA:36635"/>
        <dbReference type="Rhea" id="RHEA-COMP:10378"/>
        <dbReference type="Rhea" id="RHEA-COMP:10379"/>
        <dbReference type="ChEBI" id="CHEBI:15378"/>
        <dbReference type="ChEBI" id="CHEBI:57856"/>
        <dbReference type="ChEBI" id="CHEBI:59789"/>
        <dbReference type="ChEBI" id="CHEBI:73543"/>
        <dbReference type="ChEBI" id="CHEBI:73550"/>
        <dbReference type="EC" id="2.1.1.282"/>
    </reaction>
</comment>
<evidence type="ECO:0000256" key="5">
    <source>
        <dbReference type="ARBA" id="ARBA00022691"/>
    </source>
</evidence>
<dbReference type="AlphaFoldDB" id="A0A6J3MJ39"/>
<dbReference type="GO" id="GO:0032259">
    <property type="term" value="P:methylation"/>
    <property type="evidence" value="ECO:0007669"/>
    <property type="project" value="UniProtKB-KW"/>
</dbReference>
<keyword evidence="5" id="KW-0949">S-adenosyl-L-methionine</keyword>
<reference evidence="12" key="2">
    <citation type="submission" date="2020-04" db="EMBL/GenBank/DDBJ databases">
        <authorList>
            <consortium name="NCBI Genome Project"/>
        </authorList>
    </citation>
    <scope>NUCLEOTIDE SEQUENCE</scope>
    <source>
        <strain evidence="12">CBS 342.82</strain>
    </source>
</reference>
<dbReference type="PANTHER" id="PTHR48418">
    <property type="entry name" value="TRNA WYBUTOSINE-SYNTHESIZING PROTEIN 3"/>
    <property type="match status" value="1"/>
</dbReference>
<dbReference type="GeneID" id="54365071"/>
<dbReference type="GO" id="GO:0008168">
    <property type="term" value="F:methyltransferase activity"/>
    <property type="evidence" value="ECO:0007669"/>
    <property type="project" value="UniProtKB-KW"/>
</dbReference>
<feature type="region of interest" description="Disordered" evidence="9">
    <location>
        <begin position="267"/>
        <end position="331"/>
    </location>
</feature>
<feature type="compositionally biased region" description="Low complexity" evidence="9">
    <location>
        <begin position="73"/>
        <end position="91"/>
    </location>
</feature>
<keyword evidence="4" id="KW-0808">Transferase</keyword>
<dbReference type="InterPro" id="IPR036602">
    <property type="entry name" value="tRNA_yW-synthesising-like_sf"/>
</dbReference>
<evidence type="ECO:0000259" key="10">
    <source>
        <dbReference type="Pfam" id="PF02676"/>
    </source>
</evidence>
<dbReference type="EC" id="2.1.1.282" evidence="2"/>
<dbReference type="InterPro" id="IPR003827">
    <property type="entry name" value="tRNA_yW-synthesising"/>
</dbReference>
<dbReference type="Pfam" id="PF02676">
    <property type="entry name" value="TYW3"/>
    <property type="match status" value="1"/>
</dbReference>
<evidence type="ECO:0000256" key="4">
    <source>
        <dbReference type="ARBA" id="ARBA00022679"/>
    </source>
</evidence>
<dbReference type="SUPFAM" id="SSF111278">
    <property type="entry name" value="SSo0622-like"/>
    <property type="match status" value="1"/>
</dbReference>
<accession>A0A6J3MJ39</accession>
<feature type="compositionally biased region" description="Basic and acidic residues" evidence="9">
    <location>
        <begin position="284"/>
        <end position="311"/>
    </location>
</feature>
<evidence type="ECO:0000313" key="12">
    <source>
        <dbReference type="RefSeq" id="XP_033464967.1"/>
    </source>
</evidence>
<reference evidence="12" key="3">
    <citation type="submission" date="2025-08" db="UniProtKB">
        <authorList>
            <consortium name="RefSeq"/>
        </authorList>
    </citation>
    <scope>IDENTIFICATION</scope>
    <source>
        <strain evidence="12">CBS 342.82</strain>
    </source>
</reference>
<gene>
    <name evidence="12" type="ORF">K489DRAFT_406554</name>
</gene>
<evidence type="ECO:0000256" key="1">
    <source>
        <dbReference type="ARBA" id="ARBA00008569"/>
    </source>
</evidence>
<keyword evidence="3" id="KW-0489">Methyltransferase</keyword>
<sequence>MSPAFDRRKEAILAQLAIPEGEYTDLSPKGTVDAGVRDLVDEINALAGFVTTSSCAGRVAVFLEGAKKKAAAATTTTTTASTSASTSATATGEVDHDSGDAIAGVGGKGGGRWLFVSHDPVDLGKLGDDGELLSALGVPVQEDQGTTGHGSLDLRTCQLLHLKFEPLILHILTSSLDDAQCALSAGMEAGFRESGIGSVTGSDATPLVAVRSGGLAFDCVIGYAADADGIRLLVPPAYIRMMLGVANRRFAANGERRERFRHALRRGLAGGGSDGARPAGWEPEDVRRERKRAEGLRRREELASRRPRQEMSDAPTEQDAVDLGVALNDEV</sequence>
<keyword evidence="6" id="KW-0819">tRNA processing</keyword>
<keyword evidence="11" id="KW-1185">Reference proteome</keyword>
<evidence type="ECO:0000256" key="2">
    <source>
        <dbReference type="ARBA" id="ARBA00012750"/>
    </source>
</evidence>
<feature type="domain" description="tRNA wybutosine-synthesizing protein" evidence="10">
    <location>
        <begin position="8"/>
        <end position="265"/>
    </location>
</feature>
<protein>
    <recommendedName>
        <fullName evidence="2">tRNA(Phe) 7-[(3-amino-3-carboxypropyl)-4-demethylwyosine(37)-N(4)]-methyltransferase</fullName>
        <ecNumber evidence="2">2.1.1.282</ecNumber>
    </recommendedName>
    <alternativeName>
        <fullName evidence="7">tRNA(Phe) 7-((3-amino-3-carboxypropyl)-4-demethylwyosine(37)-N(4))-methyltransferase</fullName>
    </alternativeName>
</protein>
<evidence type="ECO:0000256" key="7">
    <source>
        <dbReference type="ARBA" id="ARBA00030554"/>
    </source>
</evidence>
<feature type="region of interest" description="Disordered" evidence="9">
    <location>
        <begin position="73"/>
        <end position="101"/>
    </location>
</feature>
<evidence type="ECO:0000256" key="9">
    <source>
        <dbReference type="SAM" id="MobiDB-lite"/>
    </source>
</evidence>
<dbReference type="OrthoDB" id="263283at2759"/>
<evidence type="ECO:0000256" key="6">
    <source>
        <dbReference type="ARBA" id="ARBA00022694"/>
    </source>
</evidence>
<evidence type="ECO:0000256" key="3">
    <source>
        <dbReference type="ARBA" id="ARBA00022603"/>
    </source>
</evidence>
<organism evidence="12">
    <name type="scientific">Dissoconium aciculare CBS 342.82</name>
    <dbReference type="NCBI Taxonomy" id="1314786"/>
    <lineage>
        <taxon>Eukaryota</taxon>
        <taxon>Fungi</taxon>
        <taxon>Dikarya</taxon>
        <taxon>Ascomycota</taxon>
        <taxon>Pezizomycotina</taxon>
        <taxon>Dothideomycetes</taxon>
        <taxon>Dothideomycetidae</taxon>
        <taxon>Mycosphaerellales</taxon>
        <taxon>Dissoconiaceae</taxon>
        <taxon>Dissoconium</taxon>
    </lineage>
</organism>
<proteinExistence type="inferred from homology"/>
<dbReference type="RefSeq" id="XP_033464967.1">
    <property type="nucleotide sequence ID" value="XM_033607271.1"/>
</dbReference>
<comment type="similarity">
    <text evidence="1">Belongs to the TYW3 family.</text>
</comment>
<dbReference type="PANTHER" id="PTHR48418:SF1">
    <property type="entry name" value="TRNA WYBUTOSINE-SYNTHESIZING PROTEIN 3"/>
    <property type="match status" value="1"/>
</dbReference>
<evidence type="ECO:0000256" key="8">
    <source>
        <dbReference type="ARBA" id="ARBA00049202"/>
    </source>
</evidence>
<name>A0A6J3MJ39_9PEZI</name>
<dbReference type="GO" id="GO:0008033">
    <property type="term" value="P:tRNA processing"/>
    <property type="evidence" value="ECO:0007669"/>
    <property type="project" value="UniProtKB-KW"/>
</dbReference>
<dbReference type="Proteomes" id="UP000504637">
    <property type="component" value="Unplaced"/>
</dbReference>
<evidence type="ECO:0000313" key="11">
    <source>
        <dbReference type="Proteomes" id="UP000504637"/>
    </source>
</evidence>
<reference evidence="12" key="1">
    <citation type="submission" date="2020-01" db="EMBL/GenBank/DDBJ databases">
        <authorList>
            <consortium name="DOE Joint Genome Institute"/>
            <person name="Haridas S."/>
            <person name="Albert R."/>
            <person name="Binder M."/>
            <person name="Bloem J."/>
            <person name="Labutti K."/>
            <person name="Salamov A."/>
            <person name="Andreopoulos B."/>
            <person name="Baker S.E."/>
            <person name="Barry K."/>
            <person name="Bills G."/>
            <person name="Bluhm B.H."/>
            <person name="Cannon C."/>
            <person name="Castanera R."/>
            <person name="Culley D.E."/>
            <person name="Daum C."/>
            <person name="Ezra D."/>
            <person name="Gonzalez J.B."/>
            <person name="Henrissat B."/>
            <person name="Kuo A."/>
            <person name="Liang C."/>
            <person name="Lipzen A."/>
            <person name="Lutzoni F."/>
            <person name="Magnuson J."/>
            <person name="Mondo S."/>
            <person name="Nolan M."/>
            <person name="Ohm R."/>
            <person name="Pangilinan J."/>
            <person name="Park H.-J."/>
            <person name="Ramirez L."/>
            <person name="Alfaro M."/>
            <person name="Sun H."/>
            <person name="Tritt A."/>
            <person name="Yoshinaga Y."/>
            <person name="Zwiers L.-H."/>
            <person name="Turgeon B.G."/>
            <person name="Goodwin S.B."/>
            <person name="Spatafora J.W."/>
            <person name="Crous P.W."/>
            <person name="Grigoriev I.V."/>
        </authorList>
    </citation>
    <scope>NUCLEOTIDE SEQUENCE</scope>
    <source>
        <strain evidence="12">CBS 342.82</strain>
    </source>
</reference>
<dbReference type="Gene3D" id="3.30.1960.10">
    <property type="entry name" value="tRNA wybutosine-synthesizing-like"/>
    <property type="match status" value="1"/>
</dbReference>